<dbReference type="GO" id="GO:0016020">
    <property type="term" value="C:membrane"/>
    <property type="evidence" value="ECO:0007669"/>
    <property type="project" value="UniProtKB-SubCell"/>
</dbReference>
<dbReference type="InterPro" id="IPR036259">
    <property type="entry name" value="MFS_trans_sf"/>
</dbReference>
<dbReference type="EMBL" id="KV722415">
    <property type="protein sequence ID" value="OCH89967.1"/>
    <property type="molecule type" value="Genomic_DNA"/>
</dbReference>
<keyword evidence="3 6" id="KW-1133">Transmembrane helix</keyword>
<dbReference type="SUPFAM" id="SSF143081">
    <property type="entry name" value="BB1717-like"/>
    <property type="match status" value="1"/>
</dbReference>
<feature type="region of interest" description="Disordered" evidence="5">
    <location>
        <begin position="939"/>
        <end position="986"/>
    </location>
</feature>
<feature type="transmembrane region" description="Helical" evidence="6">
    <location>
        <begin position="97"/>
        <end position="118"/>
    </location>
</feature>
<protein>
    <submittedName>
        <fullName evidence="7">Uncharacterized protein</fullName>
    </submittedName>
</protein>
<comment type="subcellular location">
    <subcellularLocation>
        <location evidence="1">Membrane</location>
        <topology evidence="1">Multi-pass membrane protein</topology>
    </subcellularLocation>
</comment>
<gene>
    <name evidence="7" type="ORF">OBBRIDRAFT_835419</name>
</gene>
<dbReference type="InterPro" id="IPR011701">
    <property type="entry name" value="MFS"/>
</dbReference>
<dbReference type="AlphaFoldDB" id="A0A8E2DK16"/>
<dbReference type="SUPFAM" id="SSF103473">
    <property type="entry name" value="MFS general substrate transporter"/>
    <property type="match status" value="1"/>
</dbReference>
<feature type="transmembrane region" description="Helical" evidence="6">
    <location>
        <begin position="130"/>
        <end position="148"/>
    </location>
</feature>
<dbReference type="GO" id="GO:0106300">
    <property type="term" value="P:protein-DNA covalent cross-linking repair"/>
    <property type="evidence" value="ECO:0007669"/>
    <property type="project" value="InterPro"/>
</dbReference>
<evidence type="ECO:0000256" key="2">
    <source>
        <dbReference type="ARBA" id="ARBA00022692"/>
    </source>
</evidence>
<dbReference type="Gene3D" id="1.20.1250.20">
    <property type="entry name" value="MFS general substrate transporter like domains"/>
    <property type="match status" value="1"/>
</dbReference>
<keyword evidence="2 6" id="KW-0812">Transmembrane</keyword>
<dbReference type="InterPro" id="IPR036590">
    <property type="entry name" value="SRAP-like"/>
</dbReference>
<feature type="transmembrane region" description="Helical" evidence="6">
    <location>
        <begin position="279"/>
        <end position="300"/>
    </location>
</feature>
<feature type="transmembrane region" description="Helical" evidence="6">
    <location>
        <begin position="352"/>
        <end position="374"/>
    </location>
</feature>
<sequence>MANEDGIAEEDSEYKLPKKMSLMIILLASVYKRPLHFACGSALLGNVLYSLAYCTKFLYLILIGRIVSGFAFTFFLYSKRYCSDPRIVGIRRRTTLAGWLVLGQGAGFSIGPFIGVGLSNSIFNGYTSPTWILAGIWGIFWIFAALLYKDVPRAPEASGIELGSVSTSEEANNRLEELQNSEDQPAVIEVQPSSSFEHARMSGPQWGVIATMCWFAMTCFFILGAWEANIPVFTSSNSSLSPFHFSPFAAGNLIALGGICTFPFLFLNVFLARRVQDRHALAAGASLGTTGLILACIIMRTHAVSYGSLFACWFLVALGFNLTSTVTFSLLSKQLPGAWNARISHAIQYSNYVGRVCGAVWGGAGVRVGMLNYVGMQAPYQYHMGKKGRHSFSQNLSGEELFKWDWASIGYNLSSWVGRAQFRSSYNIGAGCLAAVLYEEGRGDSRTSVLHTMKWGVEVPQSAPAAATTSTQQALEVSVNNSSQAAAPTATLRHPLLWVQAEGLMGRSVSNHCAIVCQGYFVSHKGRMYFVRRQDHQLMFLAGAYIRSKGIGSKENTDTWTFRIITHSSIQPFKQLSSRPPVILRSSSAIQTWLDTSFTLWNDQLMELVQPTDYAEYPLEYYEVSLRVNDPQADGPALILPISPETTVTEIPLPPPPPPANQPPVAPPKKGGKRRASANKSSGAAASSQPDETQAASAHPAGGGTSSAAASSSPPAMTGRKRKRSPGVSSTGSPKKKGKKSQTSSAPSASVKLMQDWLIPSGAALSAGEPLVSLPGPEVSMQMAQMVQNIPSYLAVLPSTQQEEVPSANAVQTDSDIIRDAARRPEELDNVQPSTLASAGSDVNVARDTAATATMNSEELGIASELTHDDDNTMIIRNYTMSTHIRPPPNCRQNVERTPEIIDLTVDDYVDSNGFPPTNAAASYPASASIARISRENVNLPVQRSAGTARGSRERRGGTSATRGKKSKKPRWSEPHLKINQHFLPK</sequence>
<dbReference type="GO" id="GO:0003697">
    <property type="term" value="F:single-stranded DNA binding"/>
    <property type="evidence" value="ECO:0007669"/>
    <property type="project" value="InterPro"/>
</dbReference>
<proteinExistence type="predicted"/>
<evidence type="ECO:0000256" key="3">
    <source>
        <dbReference type="ARBA" id="ARBA00022989"/>
    </source>
</evidence>
<feature type="compositionally biased region" description="Low complexity" evidence="5">
    <location>
        <begin position="678"/>
        <end position="688"/>
    </location>
</feature>
<reference evidence="7 8" key="1">
    <citation type="submission" date="2016-07" db="EMBL/GenBank/DDBJ databases">
        <title>Draft genome of the white-rot fungus Obba rivulosa 3A-2.</title>
        <authorList>
            <consortium name="DOE Joint Genome Institute"/>
            <person name="Miettinen O."/>
            <person name="Riley R."/>
            <person name="Acob R."/>
            <person name="Barry K."/>
            <person name="Cullen D."/>
            <person name="De Vries R."/>
            <person name="Hainaut M."/>
            <person name="Hatakka A."/>
            <person name="Henrissat B."/>
            <person name="Hilden K."/>
            <person name="Kuo R."/>
            <person name="Labutti K."/>
            <person name="Lipzen A."/>
            <person name="Makela M.R."/>
            <person name="Sandor L."/>
            <person name="Spatafora J.W."/>
            <person name="Grigoriev I.V."/>
            <person name="Hibbett D.S."/>
        </authorList>
    </citation>
    <scope>NUCLEOTIDE SEQUENCE [LARGE SCALE GENOMIC DNA]</scope>
    <source>
        <strain evidence="7 8">3A-2</strain>
    </source>
</reference>
<feature type="transmembrane region" description="Helical" evidence="6">
    <location>
        <begin position="246"/>
        <end position="267"/>
    </location>
</feature>
<dbReference type="InterPro" id="IPR051068">
    <property type="entry name" value="MFS_Domain-Containing_Protein"/>
</dbReference>
<dbReference type="GO" id="GO:0022857">
    <property type="term" value="F:transmembrane transporter activity"/>
    <property type="evidence" value="ECO:0007669"/>
    <property type="project" value="InterPro"/>
</dbReference>
<keyword evidence="8" id="KW-1185">Reference proteome</keyword>
<name>A0A8E2DK16_9APHY</name>
<dbReference type="Pfam" id="PF07690">
    <property type="entry name" value="MFS_1"/>
    <property type="match status" value="1"/>
</dbReference>
<keyword evidence="4 6" id="KW-0472">Membrane</keyword>
<feature type="transmembrane region" description="Helical" evidence="6">
    <location>
        <begin position="306"/>
        <end position="331"/>
    </location>
</feature>
<feature type="transmembrane region" description="Helical" evidence="6">
    <location>
        <begin position="57"/>
        <end position="77"/>
    </location>
</feature>
<evidence type="ECO:0000313" key="8">
    <source>
        <dbReference type="Proteomes" id="UP000250043"/>
    </source>
</evidence>
<feature type="transmembrane region" description="Helical" evidence="6">
    <location>
        <begin position="206"/>
        <end position="226"/>
    </location>
</feature>
<dbReference type="PANTHER" id="PTHR23510:SF64">
    <property type="entry name" value="INNER MEMBRANE TRANSPORT PROTEIN YAJR"/>
    <property type="match status" value="1"/>
</dbReference>
<feature type="compositionally biased region" description="Low complexity" evidence="5">
    <location>
        <begin position="695"/>
        <end position="716"/>
    </location>
</feature>
<evidence type="ECO:0000256" key="4">
    <source>
        <dbReference type="ARBA" id="ARBA00023136"/>
    </source>
</evidence>
<dbReference type="Gene3D" id="3.90.1680.10">
    <property type="entry name" value="SOS response associated peptidase-like"/>
    <property type="match status" value="1"/>
</dbReference>
<dbReference type="Proteomes" id="UP000250043">
    <property type="component" value="Unassembled WGS sequence"/>
</dbReference>
<evidence type="ECO:0000256" key="1">
    <source>
        <dbReference type="ARBA" id="ARBA00004141"/>
    </source>
</evidence>
<dbReference type="PANTHER" id="PTHR23510">
    <property type="entry name" value="INNER MEMBRANE TRANSPORT PROTEIN YAJR"/>
    <property type="match status" value="1"/>
</dbReference>
<dbReference type="OrthoDB" id="2015447at2759"/>
<evidence type="ECO:0000256" key="6">
    <source>
        <dbReference type="SAM" id="Phobius"/>
    </source>
</evidence>
<dbReference type="Pfam" id="PF02586">
    <property type="entry name" value="SRAP"/>
    <property type="match status" value="1"/>
</dbReference>
<feature type="region of interest" description="Disordered" evidence="5">
    <location>
        <begin position="647"/>
        <end position="749"/>
    </location>
</feature>
<feature type="compositionally biased region" description="Pro residues" evidence="5">
    <location>
        <begin position="652"/>
        <end position="667"/>
    </location>
</feature>
<evidence type="ECO:0000256" key="5">
    <source>
        <dbReference type="SAM" id="MobiDB-lite"/>
    </source>
</evidence>
<accession>A0A8E2DK16</accession>
<organism evidence="7 8">
    <name type="scientific">Obba rivulosa</name>
    <dbReference type="NCBI Taxonomy" id="1052685"/>
    <lineage>
        <taxon>Eukaryota</taxon>
        <taxon>Fungi</taxon>
        <taxon>Dikarya</taxon>
        <taxon>Basidiomycota</taxon>
        <taxon>Agaricomycotina</taxon>
        <taxon>Agaricomycetes</taxon>
        <taxon>Polyporales</taxon>
        <taxon>Gelatoporiaceae</taxon>
        <taxon>Obba</taxon>
    </lineage>
</organism>
<dbReference type="InterPro" id="IPR003738">
    <property type="entry name" value="SRAP"/>
</dbReference>
<evidence type="ECO:0000313" key="7">
    <source>
        <dbReference type="EMBL" id="OCH89967.1"/>
    </source>
</evidence>